<dbReference type="AlphaFoldDB" id="A0A2S6GHU3"/>
<evidence type="ECO:0000313" key="3">
    <source>
        <dbReference type="EMBL" id="PPK64787.1"/>
    </source>
</evidence>
<feature type="transmembrane region" description="Helical" evidence="2">
    <location>
        <begin position="12"/>
        <end position="36"/>
    </location>
</feature>
<keyword evidence="2" id="KW-0472">Membrane</keyword>
<feature type="transmembrane region" description="Helical" evidence="2">
    <location>
        <begin position="42"/>
        <end position="65"/>
    </location>
</feature>
<dbReference type="EMBL" id="PTIX01000017">
    <property type="protein sequence ID" value="PPK64787.1"/>
    <property type="molecule type" value="Genomic_DNA"/>
</dbReference>
<reference evidence="3 4" key="1">
    <citation type="submission" date="2018-02" db="EMBL/GenBank/DDBJ databases">
        <title>Genomic Encyclopedia of Archaeal and Bacterial Type Strains, Phase II (KMG-II): from individual species to whole genera.</title>
        <authorList>
            <person name="Goeker M."/>
        </authorList>
    </citation>
    <scope>NUCLEOTIDE SEQUENCE [LARGE SCALE GENOMIC DNA]</scope>
    <source>
        <strain evidence="3 4">YU 961-1</strain>
    </source>
</reference>
<accession>A0A2S6GHU3</accession>
<evidence type="ECO:0000313" key="4">
    <source>
        <dbReference type="Proteomes" id="UP000239203"/>
    </source>
</evidence>
<name>A0A2S6GHU3_9PSEU</name>
<sequence>MRCAIGTPLPVPVWLAVPLLFIAAVLGLTGLGGLLLGSTWAVPLSSGVFGAAAATAGVLAGAVPWRTAGQRAALALPYPAVWFAAGLFVGHVAVPAAWAVGVGVPAAAAIAAGGARLRGTRTPPPPPVPVPAPTPPGAPVPAAETAESPHAWRARGLGRVEFD</sequence>
<dbReference type="RefSeq" id="WP_104481563.1">
    <property type="nucleotide sequence ID" value="NZ_CP154825.1"/>
</dbReference>
<proteinExistence type="predicted"/>
<dbReference type="Proteomes" id="UP000239203">
    <property type="component" value="Unassembled WGS sequence"/>
</dbReference>
<feature type="compositionally biased region" description="Pro residues" evidence="1">
    <location>
        <begin position="122"/>
        <end position="139"/>
    </location>
</feature>
<feature type="region of interest" description="Disordered" evidence="1">
    <location>
        <begin position="117"/>
        <end position="156"/>
    </location>
</feature>
<evidence type="ECO:0000256" key="1">
    <source>
        <dbReference type="SAM" id="MobiDB-lite"/>
    </source>
</evidence>
<keyword evidence="2" id="KW-0812">Transmembrane</keyword>
<keyword evidence="4" id="KW-1185">Reference proteome</keyword>
<evidence type="ECO:0000256" key="2">
    <source>
        <dbReference type="SAM" id="Phobius"/>
    </source>
</evidence>
<protein>
    <submittedName>
        <fullName evidence="3">Uncharacterized protein</fullName>
    </submittedName>
</protein>
<organism evidence="3 4">
    <name type="scientific">Actinokineospora auranticolor</name>
    <dbReference type="NCBI Taxonomy" id="155976"/>
    <lineage>
        <taxon>Bacteria</taxon>
        <taxon>Bacillati</taxon>
        <taxon>Actinomycetota</taxon>
        <taxon>Actinomycetes</taxon>
        <taxon>Pseudonocardiales</taxon>
        <taxon>Pseudonocardiaceae</taxon>
        <taxon>Actinokineospora</taxon>
    </lineage>
</organism>
<keyword evidence="2" id="KW-1133">Transmembrane helix</keyword>
<comment type="caution">
    <text evidence="3">The sequence shown here is derived from an EMBL/GenBank/DDBJ whole genome shotgun (WGS) entry which is preliminary data.</text>
</comment>
<gene>
    <name evidence="3" type="ORF">CLV40_11725</name>
</gene>